<dbReference type="AlphaFoldDB" id="A0AAX6FFC2"/>
<keyword evidence="1" id="KW-0648">Protein biosynthesis</keyword>
<proteinExistence type="predicted"/>
<dbReference type="Proteomes" id="UP001140949">
    <property type="component" value="Unassembled WGS sequence"/>
</dbReference>
<gene>
    <name evidence="1" type="ORF">M6B38_137445</name>
</gene>
<evidence type="ECO:0000313" key="1">
    <source>
        <dbReference type="EMBL" id="KAJ6814625.1"/>
    </source>
</evidence>
<sequence>MDTSSSRTARARFWMLSQSRLGSLVVISTALLVLIFSPERSFKLSCPPPFAVMFPMLNAVIIS</sequence>
<comment type="caution">
    <text evidence="1">The sequence shown here is derived from an EMBL/GenBank/DDBJ whole genome shotgun (WGS) entry which is preliminary data.</text>
</comment>
<name>A0AAX6FFC2_IRIPA</name>
<protein>
    <submittedName>
        <fullName evidence="1">Eukaryotic translation initiation factor 5A-2</fullName>
    </submittedName>
</protein>
<dbReference type="EMBL" id="JANAVB010029617">
    <property type="protein sequence ID" value="KAJ6814625.1"/>
    <property type="molecule type" value="Genomic_DNA"/>
</dbReference>
<dbReference type="GO" id="GO:0003743">
    <property type="term" value="F:translation initiation factor activity"/>
    <property type="evidence" value="ECO:0007669"/>
    <property type="project" value="UniProtKB-KW"/>
</dbReference>
<keyword evidence="1" id="KW-0396">Initiation factor</keyword>
<reference evidence="1" key="2">
    <citation type="submission" date="2023-04" db="EMBL/GenBank/DDBJ databases">
        <authorList>
            <person name="Bruccoleri R.E."/>
            <person name="Oakeley E.J."/>
            <person name="Faust A.-M."/>
            <person name="Dessus-Babus S."/>
            <person name="Altorfer M."/>
            <person name="Burckhardt D."/>
            <person name="Oertli M."/>
            <person name="Naumann U."/>
            <person name="Petersen F."/>
            <person name="Wong J."/>
        </authorList>
    </citation>
    <scope>NUCLEOTIDE SEQUENCE</scope>
    <source>
        <strain evidence="1">GSM-AAB239-AS_SAM_17_03QT</strain>
        <tissue evidence="1">Leaf</tissue>
    </source>
</reference>
<keyword evidence="2" id="KW-1185">Reference proteome</keyword>
<evidence type="ECO:0000313" key="2">
    <source>
        <dbReference type="Proteomes" id="UP001140949"/>
    </source>
</evidence>
<accession>A0AAX6FFC2</accession>
<organism evidence="1 2">
    <name type="scientific">Iris pallida</name>
    <name type="common">Sweet iris</name>
    <dbReference type="NCBI Taxonomy" id="29817"/>
    <lineage>
        <taxon>Eukaryota</taxon>
        <taxon>Viridiplantae</taxon>
        <taxon>Streptophyta</taxon>
        <taxon>Embryophyta</taxon>
        <taxon>Tracheophyta</taxon>
        <taxon>Spermatophyta</taxon>
        <taxon>Magnoliopsida</taxon>
        <taxon>Liliopsida</taxon>
        <taxon>Asparagales</taxon>
        <taxon>Iridaceae</taxon>
        <taxon>Iridoideae</taxon>
        <taxon>Irideae</taxon>
        <taxon>Iris</taxon>
    </lineage>
</organism>
<reference evidence="1" key="1">
    <citation type="journal article" date="2023" name="GigaByte">
        <title>Genome assembly of the bearded iris, Iris pallida Lam.</title>
        <authorList>
            <person name="Bruccoleri R.E."/>
            <person name="Oakeley E.J."/>
            <person name="Faust A.M.E."/>
            <person name="Altorfer M."/>
            <person name="Dessus-Babus S."/>
            <person name="Burckhardt D."/>
            <person name="Oertli M."/>
            <person name="Naumann U."/>
            <person name="Petersen F."/>
            <person name="Wong J."/>
        </authorList>
    </citation>
    <scope>NUCLEOTIDE SEQUENCE</scope>
    <source>
        <strain evidence="1">GSM-AAB239-AS_SAM_17_03QT</strain>
    </source>
</reference>